<evidence type="ECO:0000256" key="3">
    <source>
        <dbReference type="ARBA" id="ARBA00022833"/>
    </source>
</evidence>
<sequence>MSRFSFVSWSLIFAWTIGCGSFTPKQETKHSDPKLSEFNKEFEKKIYEVTPGIYSAVGYGIANSILIIGKDGLIIVDTMDDRKAGEEVFAEFRKISTLPVKAIIYTHSHPDHIFGSGAFAKDGNPEIYAHETLKTNVERLASETAPIISQRSARMFGNFLKEEELINAGIGPFLGYTKESKADYIPPTKTFKDKLLVKISGISLELIHAPGETDDQIYVFIPEKKTILTGDNFYKAFPNLYTIRGTWFRNLKNWYRSLDIIREIRPEFLVPSHGRPLSDAQIIYDTVTDYRDAIQFVHDQSLRGINGGLHPDDLVEYVKLPAHLAKSPYLQEIYGKVSWSVRSSFNGNLGWFSGDPAELHPLPRDKFAGFISELAGGKDSLLKFSKEYFNKHQYQETLQLTGYILRLDPKNKEALDLRISSLERLGEKEENANARHYYLTEALELREKFVAKLPIQASTELLKKYSVYVILSALVANLDPRSSADLDQKVGFQFNDTGEEYTIHIRKGVAELKRNLDENPDILVQLDSLEWKKMLSKIKSPLLTLPGFHYKKGNSLQFARFLKNFSPLEPKLPFEKP</sequence>
<evidence type="ECO:0000313" key="6">
    <source>
        <dbReference type="EMBL" id="TGL64244.1"/>
    </source>
</evidence>
<dbReference type="Pfam" id="PF00753">
    <property type="entry name" value="Lactamase_B"/>
    <property type="match status" value="1"/>
</dbReference>
<dbReference type="OrthoDB" id="420651at2"/>
<dbReference type="InterPro" id="IPR029228">
    <property type="entry name" value="Alkyl_sulf_dimr"/>
</dbReference>
<evidence type="ECO:0000256" key="2">
    <source>
        <dbReference type="ARBA" id="ARBA00022801"/>
    </source>
</evidence>
<comment type="similarity">
    <text evidence="4">Belongs to the metallo-beta-lactamase superfamily. Type III sulfatase family.</text>
</comment>
<name>A0A4R9KBX1_9LEPT</name>
<keyword evidence="7" id="KW-1185">Reference proteome</keyword>
<feature type="domain" description="Metallo-beta-lactamase" evidence="5">
    <location>
        <begin position="61"/>
        <end position="273"/>
    </location>
</feature>
<dbReference type="InterPro" id="IPR038536">
    <property type="entry name" value="Alkyl/aryl-sulf_dimr_sf"/>
</dbReference>
<dbReference type="GO" id="GO:0018741">
    <property type="term" value="F:linear primary-alkylsulfatase activity"/>
    <property type="evidence" value="ECO:0007669"/>
    <property type="project" value="InterPro"/>
</dbReference>
<dbReference type="GO" id="GO:0046983">
    <property type="term" value="F:protein dimerization activity"/>
    <property type="evidence" value="ECO:0007669"/>
    <property type="project" value="InterPro"/>
</dbReference>
<dbReference type="InterPro" id="IPR036866">
    <property type="entry name" value="RibonucZ/Hydroxyglut_hydro"/>
</dbReference>
<dbReference type="PANTHER" id="PTHR43223">
    <property type="entry name" value="ALKYL/ARYL-SULFATASE"/>
    <property type="match status" value="1"/>
</dbReference>
<proteinExistence type="inferred from homology"/>
<protein>
    <submittedName>
        <fullName evidence="6">MBL fold metallo-hydrolase</fullName>
    </submittedName>
</protein>
<dbReference type="SMART" id="SM00849">
    <property type="entry name" value="Lactamase_B"/>
    <property type="match status" value="1"/>
</dbReference>
<dbReference type="CDD" id="cd07710">
    <property type="entry name" value="arylsulfatase_Sdsa1-like_MBL-fold"/>
    <property type="match status" value="1"/>
</dbReference>
<reference evidence="6" key="1">
    <citation type="journal article" date="2019" name="PLoS Negl. Trop. Dis.">
        <title>Revisiting the worldwide diversity of Leptospira species in the environment.</title>
        <authorList>
            <person name="Vincent A.T."/>
            <person name="Schiettekatte O."/>
            <person name="Bourhy P."/>
            <person name="Veyrier F.J."/>
            <person name="Picardeau M."/>
        </authorList>
    </citation>
    <scope>NUCLEOTIDE SEQUENCE [LARGE SCALE GENOMIC DNA]</scope>
    <source>
        <strain evidence="6">201702455</strain>
    </source>
</reference>
<accession>A0A4R9KBX1</accession>
<evidence type="ECO:0000313" key="7">
    <source>
        <dbReference type="Proteomes" id="UP000297762"/>
    </source>
</evidence>
<dbReference type="Gene3D" id="3.30.1050.10">
    <property type="entry name" value="SCP2 sterol-binding domain"/>
    <property type="match status" value="1"/>
</dbReference>
<organism evidence="6 7">
    <name type="scientific">Leptospira sarikeiensis</name>
    <dbReference type="NCBI Taxonomy" id="2484943"/>
    <lineage>
        <taxon>Bacteria</taxon>
        <taxon>Pseudomonadati</taxon>
        <taxon>Spirochaetota</taxon>
        <taxon>Spirochaetia</taxon>
        <taxon>Leptospirales</taxon>
        <taxon>Leptospiraceae</taxon>
        <taxon>Leptospira</taxon>
    </lineage>
</organism>
<gene>
    <name evidence="6" type="ORF">EHQ64_02620</name>
</gene>
<dbReference type="GO" id="GO:0046872">
    <property type="term" value="F:metal ion binding"/>
    <property type="evidence" value="ECO:0007669"/>
    <property type="project" value="UniProtKB-KW"/>
</dbReference>
<dbReference type="Pfam" id="PF14864">
    <property type="entry name" value="Alkyl_sulf_C"/>
    <property type="match status" value="1"/>
</dbReference>
<dbReference type="EMBL" id="RQGF01000008">
    <property type="protein sequence ID" value="TGL64244.1"/>
    <property type="molecule type" value="Genomic_DNA"/>
</dbReference>
<dbReference type="AlphaFoldDB" id="A0A4R9KBX1"/>
<evidence type="ECO:0000259" key="5">
    <source>
        <dbReference type="SMART" id="SM00849"/>
    </source>
</evidence>
<dbReference type="InterPro" id="IPR029229">
    <property type="entry name" value="Alkyl_sulf_C"/>
</dbReference>
<dbReference type="Pfam" id="PF14863">
    <property type="entry name" value="Alkyl_sulf_dimr"/>
    <property type="match status" value="1"/>
</dbReference>
<evidence type="ECO:0000256" key="4">
    <source>
        <dbReference type="ARBA" id="ARBA00033751"/>
    </source>
</evidence>
<dbReference type="Proteomes" id="UP000297762">
    <property type="component" value="Unassembled WGS sequence"/>
</dbReference>
<dbReference type="InterPro" id="IPR052195">
    <property type="entry name" value="Bact_Alkyl/Aryl-Sulfatase"/>
</dbReference>
<dbReference type="RefSeq" id="WP_135647952.1">
    <property type="nucleotide sequence ID" value="NZ_RQGF01000008.1"/>
</dbReference>
<dbReference type="SUPFAM" id="SSF56281">
    <property type="entry name" value="Metallo-hydrolase/oxidoreductase"/>
    <property type="match status" value="1"/>
</dbReference>
<dbReference type="InterPro" id="IPR001279">
    <property type="entry name" value="Metallo-B-lactamas"/>
</dbReference>
<evidence type="ECO:0000256" key="1">
    <source>
        <dbReference type="ARBA" id="ARBA00022723"/>
    </source>
</evidence>
<dbReference type="InterPro" id="IPR044097">
    <property type="entry name" value="Bds1/SdsA1_MBL-fold"/>
</dbReference>
<dbReference type="GO" id="GO:0018909">
    <property type="term" value="P:dodecyl sulfate metabolic process"/>
    <property type="evidence" value="ECO:0007669"/>
    <property type="project" value="InterPro"/>
</dbReference>
<dbReference type="Gene3D" id="3.60.15.30">
    <property type="entry name" value="Metallo-beta-lactamase domain"/>
    <property type="match status" value="1"/>
</dbReference>
<dbReference type="SUPFAM" id="SSF55718">
    <property type="entry name" value="SCP-like"/>
    <property type="match status" value="1"/>
</dbReference>
<keyword evidence="2 6" id="KW-0378">Hydrolase</keyword>
<dbReference type="InterPro" id="IPR036527">
    <property type="entry name" value="SCP2_sterol-bd_dom_sf"/>
</dbReference>
<comment type="caution">
    <text evidence="6">The sequence shown here is derived from an EMBL/GenBank/DDBJ whole genome shotgun (WGS) entry which is preliminary data.</text>
</comment>
<dbReference type="PANTHER" id="PTHR43223:SF2">
    <property type="entry name" value="METALLO-BETA-LACTAMASE DOMAIN-CONTAINING PROTEIN"/>
    <property type="match status" value="1"/>
</dbReference>
<keyword evidence="3" id="KW-0862">Zinc</keyword>
<keyword evidence="1" id="KW-0479">Metal-binding</keyword>
<dbReference type="PROSITE" id="PS51257">
    <property type="entry name" value="PROKAR_LIPOPROTEIN"/>
    <property type="match status" value="1"/>
</dbReference>
<dbReference type="Gene3D" id="1.25.40.880">
    <property type="entry name" value="Alkyl sulfatase, dimerisation domain"/>
    <property type="match status" value="1"/>
</dbReference>